<protein>
    <submittedName>
        <fullName evidence="2">Uncharacterized protein</fullName>
    </submittedName>
</protein>
<dbReference type="KEGG" id="dai:Desaci_4726"/>
<keyword evidence="2" id="KW-0614">Plasmid</keyword>
<dbReference type="HOGENOM" id="CLU_1281462_0_0_9"/>
<feature type="compositionally biased region" description="Polar residues" evidence="1">
    <location>
        <begin position="199"/>
        <end position="215"/>
    </location>
</feature>
<sequence>MLTWTWFYYHRTQLVPYLNKTIGEGAIIDPNKDVVLEPKLLPDLPKNYISPDLLKLKTWRAVHTIDPTDPLTINKITDKPVFTMNKDQVILSHSFTNSGLLSYLKPGDKVAISEGDKSLSDVLVLGKADKSGNILELLPALQNDSSGGNPISSALSSPNAAPPDSLIMLMTFQQSLILDQMKTPQLKMAPRPQMLANGGETSAQTVVNPESSQPR</sequence>
<gene>
    <name evidence="2" type="ordered locus">Desaci_4726</name>
</gene>
<organism evidence="2 3">
    <name type="scientific">Desulfosporosinus acidiphilus (strain DSM 22704 / JCM 16185 / SJ4)</name>
    <dbReference type="NCBI Taxonomy" id="646529"/>
    <lineage>
        <taxon>Bacteria</taxon>
        <taxon>Bacillati</taxon>
        <taxon>Bacillota</taxon>
        <taxon>Clostridia</taxon>
        <taxon>Eubacteriales</taxon>
        <taxon>Desulfitobacteriaceae</taxon>
        <taxon>Desulfosporosinus</taxon>
    </lineage>
</organism>
<dbReference type="EMBL" id="CP003640">
    <property type="protein sequence ID" value="AFM43553.1"/>
    <property type="molecule type" value="Genomic_DNA"/>
</dbReference>
<dbReference type="Proteomes" id="UP000002892">
    <property type="component" value="Plasmid pDESACI.01"/>
</dbReference>
<evidence type="ECO:0000313" key="3">
    <source>
        <dbReference type="Proteomes" id="UP000002892"/>
    </source>
</evidence>
<evidence type="ECO:0000256" key="1">
    <source>
        <dbReference type="SAM" id="MobiDB-lite"/>
    </source>
</evidence>
<accession>I4DCM9</accession>
<dbReference type="AlphaFoldDB" id="I4DCM9"/>
<evidence type="ECO:0000313" key="2">
    <source>
        <dbReference type="EMBL" id="AFM43553.1"/>
    </source>
</evidence>
<proteinExistence type="predicted"/>
<reference evidence="3" key="1">
    <citation type="journal article" date="2012" name="J. Bacteriol.">
        <title>Complete genome sequences of Desulfosporosinus orientis DSM765T, Desulfosporosinus youngiae DSM17734T, Desulfosporosinus meridiei DSM13257T, and Desulfosporosinus acidiphilus DSM22704T.</title>
        <authorList>
            <person name="Pester M."/>
            <person name="Brambilla E."/>
            <person name="Alazard D."/>
            <person name="Rattei T."/>
            <person name="Weinmaier T."/>
            <person name="Han J."/>
            <person name="Lucas S."/>
            <person name="Lapidus A."/>
            <person name="Cheng J.F."/>
            <person name="Goodwin L."/>
            <person name="Pitluck S."/>
            <person name="Peters L."/>
            <person name="Ovchinnikova G."/>
            <person name="Teshima H."/>
            <person name="Detter J.C."/>
            <person name="Han C.S."/>
            <person name="Tapia R."/>
            <person name="Land M.L."/>
            <person name="Hauser L."/>
            <person name="Kyrpides N.C."/>
            <person name="Ivanova N.N."/>
            <person name="Pagani I."/>
            <person name="Huntmann M."/>
            <person name="Wei C.L."/>
            <person name="Davenport K.W."/>
            <person name="Daligault H."/>
            <person name="Chain P.S."/>
            <person name="Chen A."/>
            <person name="Mavromatis K."/>
            <person name="Markowitz V."/>
            <person name="Szeto E."/>
            <person name="Mikhailova N."/>
            <person name="Pati A."/>
            <person name="Wagner M."/>
            <person name="Woyke T."/>
            <person name="Ollivier B."/>
            <person name="Klenk H.P."/>
            <person name="Spring S."/>
            <person name="Loy A."/>
        </authorList>
    </citation>
    <scope>NUCLEOTIDE SEQUENCE [LARGE SCALE GENOMIC DNA]</scope>
    <source>
        <strain evidence="3">DSM 22704 / JCM 16185 / SJ4</strain>
    </source>
</reference>
<name>I4DCM9_DESAJ</name>
<feature type="region of interest" description="Disordered" evidence="1">
    <location>
        <begin position="190"/>
        <end position="215"/>
    </location>
</feature>
<geneLocation type="plasmid" evidence="2 3">
    <name>pDESACI.01</name>
</geneLocation>
<keyword evidence="3" id="KW-1185">Reference proteome</keyword>